<geneLocation type="plasmid" evidence="2">
    <name>p4M8F</name>
</geneLocation>
<name>A0A6G6AM06_ECOLX</name>
<dbReference type="AlphaFoldDB" id="A0A6G6AM06"/>
<proteinExistence type="predicted"/>
<reference evidence="2" key="1">
    <citation type="submission" date="2019-08" db="EMBL/GenBank/DDBJ databases">
        <authorList>
            <person name="Yao H."/>
        </authorList>
    </citation>
    <scope>NUCLEOTIDE SEQUENCE</scope>
    <source>
        <strain evidence="2">4M8F</strain>
        <plasmid evidence="2">p4M8F</plasmid>
    </source>
</reference>
<accession>A0A6G6AM06</accession>
<protein>
    <submittedName>
        <fullName evidence="2">Uncharacterized protein</fullName>
    </submittedName>
</protein>
<evidence type="ECO:0000256" key="1">
    <source>
        <dbReference type="SAM" id="MobiDB-lite"/>
    </source>
</evidence>
<feature type="region of interest" description="Disordered" evidence="1">
    <location>
        <begin position="93"/>
        <end position="113"/>
    </location>
</feature>
<keyword evidence="2" id="KW-0614">Plasmid</keyword>
<evidence type="ECO:0000313" key="2">
    <source>
        <dbReference type="EMBL" id="QID23069.1"/>
    </source>
</evidence>
<organism evidence="2">
    <name type="scientific">Escherichia coli</name>
    <dbReference type="NCBI Taxonomy" id="562"/>
    <lineage>
        <taxon>Bacteria</taxon>
        <taxon>Pseudomonadati</taxon>
        <taxon>Pseudomonadota</taxon>
        <taxon>Gammaproteobacteria</taxon>
        <taxon>Enterobacterales</taxon>
        <taxon>Enterobacteriaceae</taxon>
        <taxon>Escherichia</taxon>
    </lineage>
</organism>
<dbReference type="EMBL" id="MN256758">
    <property type="protein sequence ID" value="QID23069.1"/>
    <property type="molecule type" value="Genomic_DNA"/>
</dbReference>
<sequence>MEQDKTKLESKAKDTIEANKRFIVGHQLPESEFCWHGKLADTAGASDESEFLLPKGVQRFHFVGGARFVHGGAMLQEVCVPVLKIRTLERKRLRSNPSGSPCPSLRGSGDQTG</sequence>
<dbReference type="Pfam" id="PF08665">
    <property type="entry name" value="PglZ"/>
    <property type="match status" value="1"/>
</dbReference>
<dbReference type="RefSeq" id="WP_250959636.1">
    <property type="nucleotide sequence ID" value="NZ_MN256758.1"/>
</dbReference>